<gene>
    <name evidence="1" type="ORF">Ctaglu_09480</name>
</gene>
<evidence type="ECO:0000313" key="1">
    <source>
        <dbReference type="EMBL" id="GCD09325.1"/>
    </source>
</evidence>
<dbReference type="Proteomes" id="UP000287872">
    <property type="component" value="Unassembled WGS sequence"/>
</dbReference>
<proteinExistence type="predicted"/>
<reference evidence="1 2" key="1">
    <citation type="submission" date="2018-11" db="EMBL/GenBank/DDBJ databases">
        <title>Genome sequencing and assembly of Clostridium tagluense strain A121.</title>
        <authorList>
            <person name="Murakami T."/>
            <person name="Segawa T."/>
            <person name="Shcherbakova V.A."/>
            <person name="Mori H."/>
            <person name="Yoshimura Y."/>
        </authorList>
    </citation>
    <scope>NUCLEOTIDE SEQUENCE [LARGE SCALE GENOMIC DNA]</scope>
    <source>
        <strain evidence="1 2">A121</strain>
    </source>
</reference>
<comment type="caution">
    <text evidence="1">The sequence shown here is derived from an EMBL/GenBank/DDBJ whole genome shotgun (WGS) entry which is preliminary data.</text>
</comment>
<dbReference type="AlphaFoldDB" id="A0A401UID4"/>
<dbReference type="Pfam" id="PF08761">
    <property type="entry name" value="dUTPase_2"/>
    <property type="match status" value="1"/>
</dbReference>
<dbReference type="EMBL" id="BHYK01000004">
    <property type="protein sequence ID" value="GCD09325.1"/>
    <property type="molecule type" value="Genomic_DNA"/>
</dbReference>
<dbReference type="RefSeq" id="WP_124998626.1">
    <property type="nucleotide sequence ID" value="NZ_BHYK01000004.1"/>
</dbReference>
<dbReference type="InterPro" id="IPR016947">
    <property type="entry name" value="UCP030140"/>
</dbReference>
<keyword evidence="2" id="KW-1185">Reference proteome</keyword>
<evidence type="ECO:0000313" key="2">
    <source>
        <dbReference type="Proteomes" id="UP000287872"/>
    </source>
</evidence>
<dbReference type="CDD" id="cd11527">
    <property type="entry name" value="NTP-PPase_dUTPase"/>
    <property type="match status" value="1"/>
</dbReference>
<evidence type="ECO:0008006" key="3">
    <source>
        <dbReference type="Google" id="ProtNLM"/>
    </source>
</evidence>
<name>A0A401UID4_9CLOT</name>
<organism evidence="1 2">
    <name type="scientific">Clostridium tagluense</name>
    <dbReference type="NCBI Taxonomy" id="360422"/>
    <lineage>
        <taxon>Bacteria</taxon>
        <taxon>Bacillati</taxon>
        <taxon>Bacillota</taxon>
        <taxon>Clostridia</taxon>
        <taxon>Eubacteriales</taxon>
        <taxon>Clostridiaceae</taxon>
        <taxon>Clostridium</taxon>
    </lineage>
</organism>
<protein>
    <recommendedName>
        <fullName evidence="3">dUTPase</fullName>
    </recommendedName>
</protein>
<accession>A0A401UID4</accession>
<dbReference type="InterPro" id="IPR014871">
    <property type="entry name" value="dUTPase/dCTP_pyrophosphatase"/>
</dbReference>
<dbReference type="OrthoDB" id="5506143at2"/>
<dbReference type="PIRSF" id="PIRSF030140">
    <property type="entry name" value="UCP030140"/>
    <property type="match status" value="1"/>
</dbReference>
<dbReference type="SUPFAM" id="SSF101386">
    <property type="entry name" value="all-alpha NTP pyrophosphatases"/>
    <property type="match status" value="1"/>
</dbReference>
<sequence>MNLQRLFQMQDTLDKRIESEHNLCGIPLLRKKILSLQVELGELANETRCFKFWSTKAPSSNDVILEEYVDCLHFILSIGLENKFQGITLNTNHITCELSEQFLSLYINISDFITCSSLHNYLNIFQDFLSLGENLGFSKEDIENAYLHKNNINHERQDNGY</sequence>
<dbReference type="Gene3D" id="1.10.4010.10">
    <property type="entry name" value="Type II deoxyuridine triphosphatase"/>
    <property type="match status" value="1"/>
</dbReference>